<sequence>MYIAVPAEILGIILVKIKSEKKDSIRRRTTSALGHHAFWPVFALTHHFWIGWFARLDPSYRHLLSLLYRWNVFAPIYFRNSTIKEERSGPERIDYRGKTGLRVSRHGLCHDQYRCEKGHVFQPPRFPTRCGIRSAMGDKIESRSHHEKIACHFLSFTSRSIVIVLCWVGFALYLLMGDGKKRGQLEWKPNDRAIEVCPRLRPSNKLL</sequence>
<keyword evidence="3" id="KW-1185">Reference proteome</keyword>
<evidence type="ECO:0000313" key="3">
    <source>
        <dbReference type="Proteomes" id="UP001630127"/>
    </source>
</evidence>
<accession>A0ABD2YPX8</accession>
<dbReference type="AlphaFoldDB" id="A0ABD2YPX8"/>
<proteinExistence type="predicted"/>
<keyword evidence="1" id="KW-0812">Transmembrane</keyword>
<keyword evidence="1" id="KW-0472">Membrane</keyword>
<protein>
    <submittedName>
        <fullName evidence="2">Uncharacterized protein</fullName>
    </submittedName>
</protein>
<keyword evidence="1" id="KW-1133">Transmembrane helix</keyword>
<reference evidence="2 3" key="1">
    <citation type="submission" date="2024-11" db="EMBL/GenBank/DDBJ databases">
        <title>A near-complete genome assembly of Cinchona calisaya.</title>
        <authorList>
            <person name="Lian D.C."/>
            <person name="Zhao X.W."/>
            <person name="Wei L."/>
        </authorList>
    </citation>
    <scope>NUCLEOTIDE SEQUENCE [LARGE SCALE GENOMIC DNA]</scope>
    <source>
        <tissue evidence="2">Nenye</tissue>
    </source>
</reference>
<evidence type="ECO:0000256" key="1">
    <source>
        <dbReference type="SAM" id="Phobius"/>
    </source>
</evidence>
<feature type="transmembrane region" description="Helical" evidence="1">
    <location>
        <begin position="153"/>
        <end position="175"/>
    </location>
</feature>
<name>A0ABD2YPX8_9GENT</name>
<comment type="caution">
    <text evidence="2">The sequence shown here is derived from an EMBL/GenBank/DDBJ whole genome shotgun (WGS) entry which is preliminary data.</text>
</comment>
<organism evidence="2 3">
    <name type="scientific">Cinchona calisaya</name>
    <dbReference type="NCBI Taxonomy" id="153742"/>
    <lineage>
        <taxon>Eukaryota</taxon>
        <taxon>Viridiplantae</taxon>
        <taxon>Streptophyta</taxon>
        <taxon>Embryophyta</taxon>
        <taxon>Tracheophyta</taxon>
        <taxon>Spermatophyta</taxon>
        <taxon>Magnoliopsida</taxon>
        <taxon>eudicotyledons</taxon>
        <taxon>Gunneridae</taxon>
        <taxon>Pentapetalae</taxon>
        <taxon>asterids</taxon>
        <taxon>lamiids</taxon>
        <taxon>Gentianales</taxon>
        <taxon>Rubiaceae</taxon>
        <taxon>Cinchonoideae</taxon>
        <taxon>Cinchoneae</taxon>
        <taxon>Cinchona</taxon>
    </lineage>
</organism>
<dbReference type="Proteomes" id="UP001630127">
    <property type="component" value="Unassembled WGS sequence"/>
</dbReference>
<dbReference type="EMBL" id="JBJUIK010000012">
    <property type="protein sequence ID" value="KAL3509435.1"/>
    <property type="molecule type" value="Genomic_DNA"/>
</dbReference>
<gene>
    <name evidence="2" type="ORF">ACH5RR_028836</name>
</gene>
<evidence type="ECO:0000313" key="2">
    <source>
        <dbReference type="EMBL" id="KAL3509435.1"/>
    </source>
</evidence>